<dbReference type="Gene3D" id="2.30.110.10">
    <property type="entry name" value="Electron Transport, Fmn-binding Protein, Chain A"/>
    <property type="match status" value="1"/>
</dbReference>
<comment type="caution">
    <text evidence="4">The sequence shown here is derived from an EMBL/GenBank/DDBJ whole genome shotgun (WGS) entry which is preliminary data.</text>
</comment>
<dbReference type="SMART" id="SM00903">
    <property type="entry name" value="Flavin_Reduct"/>
    <property type="match status" value="1"/>
</dbReference>
<organism evidence="4 5">
    <name type="scientific">Mycolicibacterium austroafricanum</name>
    <name type="common">Mycobacterium austroafricanum</name>
    <dbReference type="NCBI Taxonomy" id="39687"/>
    <lineage>
        <taxon>Bacteria</taxon>
        <taxon>Bacillati</taxon>
        <taxon>Actinomycetota</taxon>
        <taxon>Actinomycetes</taxon>
        <taxon>Mycobacteriales</taxon>
        <taxon>Mycobacteriaceae</taxon>
        <taxon>Mycolicibacterium</taxon>
    </lineage>
</organism>
<name>A0ABT8HJ67_MYCAO</name>
<dbReference type="GO" id="GO:0016491">
    <property type="term" value="F:oxidoreductase activity"/>
    <property type="evidence" value="ECO:0007669"/>
    <property type="project" value="UniProtKB-KW"/>
</dbReference>
<dbReference type="PANTHER" id="PTHR30466">
    <property type="entry name" value="FLAVIN REDUCTASE"/>
    <property type="match status" value="1"/>
</dbReference>
<feature type="domain" description="Flavin reductase like" evidence="3">
    <location>
        <begin position="17"/>
        <end position="160"/>
    </location>
</feature>
<comment type="similarity">
    <text evidence="1">Belongs to the non-flavoprotein flavin reductase family.</text>
</comment>
<keyword evidence="5" id="KW-1185">Reference proteome</keyword>
<dbReference type="InterPro" id="IPR002563">
    <property type="entry name" value="Flavin_Rdtase-like_dom"/>
</dbReference>
<dbReference type="RefSeq" id="WP_036372316.1">
    <property type="nucleotide sequence ID" value="NZ_CP070380.1"/>
</dbReference>
<dbReference type="EMBL" id="JAUHTC010000084">
    <property type="protein sequence ID" value="MDN4520814.1"/>
    <property type="molecule type" value="Genomic_DNA"/>
</dbReference>
<evidence type="ECO:0000256" key="2">
    <source>
        <dbReference type="ARBA" id="ARBA00023002"/>
    </source>
</evidence>
<dbReference type="SUPFAM" id="SSF50475">
    <property type="entry name" value="FMN-binding split barrel"/>
    <property type="match status" value="1"/>
</dbReference>
<evidence type="ECO:0000313" key="4">
    <source>
        <dbReference type="EMBL" id="MDN4520814.1"/>
    </source>
</evidence>
<dbReference type="PANTHER" id="PTHR30466:SF11">
    <property type="entry name" value="FLAVIN-DEPENDENT MONOOXYGENASE, REDUCTASE SUBUNIT HSAB"/>
    <property type="match status" value="1"/>
</dbReference>
<dbReference type="InterPro" id="IPR050268">
    <property type="entry name" value="NADH-dep_flavin_reductase"/>
</dbReference>
<dbReference type="Pfam" id="PF01613">
    <property type="entry name" value="Flavin_Reduct"/>
    <property type="match status" value="1"/>
</dbReference>
<dbReference type="EC" id="1.-.-.-" evidence="4"/>
<dbReference type="InterPro" id="IPR012349">
    <property type="entry name" value="Split_barrel_FMN-bd"/>
</dbReference>
<reference evidence="4" key="1">
    <citation type="submission" date="2023-07" db="EMBL/GenBank/DDBJ databases">
        <title>Degradation of tert-butanol by M. austroafricanum TBA100.</title>
        <authorList>
            <person name="Helbich S."/>
            <person name="Vainshtein Y."/>
        </authorList>
    </citation>
    <scope>NUCLEOTIDE SEQUENCE</scope>
    <source>
        <strain evidence="4">TBA100</strain>
    </source>
</reference>
<protein>
    <submittedName>
        <fullName evidence="4">Flavin reductase family protein</fullName>
        <ecNumber evidence="4">1.-.-.-</ecNumber>
    </submittedName>
</protein>
<accession>A0ABT8HJ67</accession>
<gene>
    <name evidence="4" type="ORF">QYF68_23785</name>
</gene>
<sequence>MELRDCPADGTELRRAFGCFPSGVTAVCAIIDGEPVGMAASSFTPVSIDPPLASICVQNTSTTWPRLRNQPRLGLSVLAEDHTEAAISLSRKVGDRFAGVSWAELPSGGVFVDGASAWWDCRVYAEVGAGDHTIVLLEICALGAAPSTPPLVFHGSRFRRLAMVMEERNEDH</sequence>
<evidence type="ECO:0000259" key="3">
    <source>
        <dbReference type="SMART" id="SM00903"/>
    </source>
</evidence>
<keyword evidence="2 4" id="KW-0560">Oxidoreductase</keyword>
<evidence type="ECO:0000313" key="5">
    <source>
        <dbReference type="Proteomes" id="UP001172687"/>
    </source>
</evidence>
<evidence type="ECO:0000256" key="1">
    <source>
        <dbReference type="ARBA" id="ARBA00008898"/>
    </source>
</evidence>
<proteinExistence type="inferred from homology"/>
<dbReference type="Proteomes" id="UP001172687">
    <property type="component" value="Unassembled WGS sequence"/>
</dbReference>